<dbReference type="STRING" id="1121455.SAMN02745728_01212"/>
<evidence type="ECO:0000313" key="6">
    <source>
        <dbReference type="Proteomes" id="UP000186469"/>
    </source>
</evidence>
<sequence>MLNYNKKILFLFLFAYLLFSNYNALACTDIFLRGKNNLIHARTMEFAIPLASSIFKVEKNTKFQSTNSKNETSLEWKNKYAYIGIDSPVIAYRDPLDGINEEGLSISALWLNNTKFLAKAEDENAIASTHLISYLLGTCKNIPELKNTIQKLKIWGEPLKRLGQIPTVHLACADADGNYIVVEFINGKTKVYDNPYKALTNDPEFLTMKQICATGKGVNSGSRRLIRAAKFAKKQNYNNKIEAQKATEKYFNSIHIPFQFKKTYTQWYVIKDLQDKKLFFYSDGKLNNVYSFKQ</sequence>
<dbReference type="GO" id="GO:0016787">
    <property type="term" value="F:hydrolase activity"/>
    <property type="evidence" value="ECO:0007669"/>
    <property type="project" value="UniProtKB-KW"/>
</dbReference>
<dbReference type="OrthoDB" id="1265391at2"/>
<feature type="signal peptide" evidence="3">
    <location>
        <begin position="1"/>
        <end position="26"/>
    </location>
</feature>
<protein>
    <submittedName>
        <fullName evidence="5">Linear amide C-N hydrolases, choloylglycine hydrolase family</fullName>
    </submittedName>
</protein>
<gene>
    <name evidence="5" type="ORF">SAMN02745728_01212</name>
</gene>
<keyword evidence="2 5" id="KW-0378">Hydrolase</keyword>
<evidence type="ECO:0000256" key="3">
    <source>
        <dbReference type="SAM" id="SignalP"/>
    </source>
</evidence>
<organism evidence="5 6">
    <name type="scientific">Desulfovibrio litoralis DSM 11393</name>
    <dbReference type="NCBI Taxonomy" id="1121455"/>
    <lineage>
        <taxon>Bacteria</taxon>
        <taxon>Pseudomonadati</taxon>
        <taxon>Thermodesulfobacteriota</taxon>
        <taxon>Desulfovibrionia</taxon>
        <taxon>Desulfovibrionales</taxon>
        <taxon>Desulfovibrionaceae</taxon>
        <taxon>Desulfovibrio</taxon>
    </lineage>
</organism>
<dbReference type="AlphaFoldDB" id="A0A1M7SRX1"/>
<dbReference type="Gene3D" id="3.60.60.10">
    <property type="entry name" value="Penicillin V Acylase, Chain A"/>
    <property type="match status" value="1"/>
</dbReference>
<dbReference type="Proteomes" id="UP000186469">
    <property type="component" value="Unassembled WGS sequence"/>
</dbReference>
<dbReference type="PANTHER" id="PTHR35527">
    <property type="entry name" value="CHOLOYLGLYCINE HYDROLASE"/>
    <property type="match status" value="1"/>
</dbReference>
<reference evidence="5 6" key="1">
    <citation type="submission" date="2016-12" db="EMBL/GenBank/DDBJ databases">
        <authorList>
            <person name="Song W.-J."/>
            <person name="Kurnit D.M."/>
        </authorList>
    </citation>
    <scope>NUCLEOTIDE SEQUENCE [LARGE SCALE GENOMIC DNA]</scope>
    <source>
        <strain evidence="5 6">DSM 11393</strain>
    </source>
</reference>
<dbReference type="Pfam" id="PF02275">
    <property type="entry name" value="CBAH"/>
    <property type="match status" value="1"/>
</dbReference>
<evidence type="ECO:0000259" key="4">
    <source>
        <dbReference type="Pfam" id="PF02275"/>
    </source>
</evidence>
<keyword evidence="3" id="KW-0732">Signal</keyword>
<evidence type="ECO:0000256" key="1">
    <source>
        <dbReference type="ARBA" id="ARBA00006625"/>
    </source>
</evidence>
<feature type="domain" description="Choloylglycine hydrolase/NAAA C-terminal" evidence="4">
    <location>
        <begin position="27"/>
        <end position="207"/>
    </location>
</feature>
<dbReference type="InterPro" id="IPR029055">
    <property type="entry name" value="Ntn_hydrolases_N"/>
</dbReference>
<name>A0A1M7SRX1_9BACT</name>
<dbReference type="EMBL" id="FRDI01000004">
    <property type="protein sequence ID" value="SHN61323.1"/>
    <property type="molecule type" value="Genomic_DNA"/>
</dbReference>
<proteinExistence type="inferred from homology"/>
<dbReference type="PANTHER" id="PTHR35527:SF2">
    <property type="entry name" value="HYDROLASE"/>
    <property type="match status" value="1"/>
</dbReference>
<evidence type="ECO:0000256" key="2">
    <source>
        <dbReference type="ARBA" id="ARBA00022801"/>
    </source>
</evidence>
<accession>A0A1M7SRX1</accession>
<keyword evidence="6" id="KW-1185">Reference proteome</keyword>
<comment type="similarity">
    <text evidence="1">Belongs to the peptidase C59 family.</text>
</comment>
<evidence type="ECO:0000313" key="5">
    <source>
        <dbReference type="EMBL" id="SHN61323.1"/>
    </source>
</evidence>
<dbReference type="InterPro" id="IPR052193">
    <property type="entry name" value="Peptidase_C59"/>
</dbReference>
<dbReference type="InterPro" id="IPR029132">
    <property type="entry name" value="CBAH/NAAA_C"/>
</dbReference>
<dbReference type="SUPFAM" id="SSF56235">
    <property type="entry name" value="N-terminal nucleophile aminohydrolases (Ntn hydrolases)"/>
    <property type="match status" value="1"/>
</dbReference>
<dbReference type="RefSeq" id="WP_072696891.1">
    <property type="nucleotide sequence ID" value="NZ_FRDI01000004.1"/>
</dbReference>
<feature type="chain" id="PRO_5013111037" evidence="3">
    <location>
        <begin position="27"/>
        <end position="294"/>
    </location>
</feature>